<comment type="caution">
    <text evidence="11">The sequence shown here is derived from an EMBL/GenBank/DDBJ whole genome shotgun (WGS) entry which is preliminary data.</text>
</comment>
<keyword evidence="7" id="KW-0418">Kinase</keyword>
<dbReference type="FunFam" id="3.40.50.10180:FF:000001">
    <property type="entry name" value="Glycerate kinase"/>
    <property type="match status" value="1"/>
</dbReference>
<keyword evidence="5" id="KW-0808">Transferase</keyword>
<dbReference type="AlphaFoldDB" id="A0A8J2S226"/>
<dbReference type="InterPro" id="IPR007835">
    <property type="entry name" value="MOFRL"/>
</dbReference>
<dbReference type="Proteomes" id="UP000789390">
    <property type="component" value="Unassembled WGS sequence"/>
</dbReference>
<comment type="similarity">
    <text evidence="2">Belongs to the glycerate kinase type-2 family.</text>
</comment>
<sequence>MMNEIRLIYKAAVDAVKPSFLVNQAIRCTKAENVVTIQEEYEIEVDKNCHVIGFGKAVLAMALQMDTIIGHHTMKGIISIPHGVISQYNIPDQFLKRYTIYEGAVNNIPDEDSLKATKDIEEMVSQLKESDVLFVLISGGGSALLASPVDDLTLDDKQKTIQLLSKSGANIQELNSVRKKLSQIKGGKLAQLSYPATTVALILSDVIGSPLDVIASGPTVKNKDPQNQGWNIIHKYQLESQLPAKVAKCLSSTSPRNDISFNHVRNYLIGSNLTALQAAEAHATQIGFVFTAILSDHIQGEAKEIGKNFAQIAQTVAQMMLAKCDDQHKHMEALSVAADNLNVDPRFCCTLERLIRGCCNTRRNLCLIGGGETTVSVRGSGLGGRNQEMVLSYLVETAGDPVSSDELEVVFLSAGTDGIDGPTAAAGAVTCHGQFEEAQSQGLDPLSYLNNNDSYNFFHLFQQGNYHLITGPSGTNVMDIHILCFNWKQPKNVSL</sequence>
<keyword evidence="8" id="KW-0067">ATP-binding</keyword>
<evidence type="ECO:0000256" key="7">
    <source>
        <dbReference type="ARBA" id="ARBA00022777"/>
    </source>
</evidence>
<feature type="domain" description="MOFRL" evidence="9">
    <location>
        <begin position="366"/>
        <end position="479"/>
    </location>
</feature>
<evidence type="ECO:0000256" key="1">
    <source>
        <dbReference type="ARBA" id="ARBA00000694"/>
    </source>
</evidence>
<protein>
    <recommendedName>
        <fullName evidence="4">Glycerate kinase</fullName>
        <ecNumber evidence="3">2.7.1.31</ecNumber>
    </recommendedName>
</protein>
<dbReference type="PANTHER" id="PTHR12227:SF0">
    <property type="entry name" value="GLYCERATE KINASE"/>
    <property type="match status" value="1"/>
</dbReference>
<evidence type="ECO:0000256" key="8">
    <source>
        <dbReference type="ARBA" id="ARBA00022840"/>
    </source>
</evidence>
<accession>A0A8J2S226</accession>
<evidence type="ECO:0000256" key="3">
    <source>
        <dbReference type="ARBA" id="ARBA00012101"/>
    </source>
</evidence>
<dbReference type="Pfam" id="PF05161">
    <property type="entry name" value="MOFRL"/>
    <property type="match status" value="1"/>
</dbReference>
<gene>
    <name evidence="11" type="ORF">DGAL_LOCUS16649</name>
</gene>
<evidence type="ECO:0000256" key="5">
    <source>
        <dbReference type="ARBA" id="ARBA00022679"/>
    </source>
</evidence>
<dbReference type="Gene3D" id="3.40.50.10180">
    <property type="entry name" value="Glycerate kinase, MOFRL-like N-terminal domain"/>
    <property type="match status" value="1"/>
</dbReference>
<evidence type="ECO:0000313" key="11">
    <source>
        <dbReference type="EMBL" id="CAH0112856.1"/>
    </source>
</evidence>
<dbReference type="Pfam" id="PF13660">
    <property type="entry name" value="DUF4147"/>
    <property type="match status" value="1"/>
</dbReference>
<dbReference type="GO" id="GO:0005737">
    <property type="term" value="C:cytoplasm"/>
    <property type="evidence" value="ECO:0007669"/>
    <property type="project" value="TreeGrafter"/>
</dbReference>
<evidence type="ECO:0000259" key="10">
    <source>
        <dbReference type="Pfam" id="PF13660"/>
    </source>
</evidence>
<keyword evidence="6" id="KW-0547">Nucleotide-binding</keyword>
<dbReference type="Gene3D" id="3.40.1480.10">
    <property type="entry name" value="MOFRL domain"/>
    <property type="match status" value="1"/>
</dbReference>
<reference evidence="11" key="1">
    <citation type="submission" date="2021-11" db="EMBL/GenBank/DDBJ databases">
        <authorList>
            <person name="Schell T."/>
        </authorList>
    </citation>
    <scope>NUCLEOTIDE SEQUENCE</scope>
    <source>
        <strain evidence="11">M5</strain>
    </source>
</reference>
<dbReference type="InterPro" id="IPR039760">
    <property type="entry name" value="MOFRL_protein"/>
</dbReference>
<dbReference type="InterPro" id="IPR025286">
    <property type="entry name" value="MOFRL_assoc_dom"/>
</dbReference>
<dbReference type="EC" id="2.7.1.31" evidence="3"/>
<dbReference type="SUPFAM" id="SSF82544">
    <property type="entry name" value="GckA/TtuD-like"/>
    <property type="match status" value="1"/>
</dbReference>
<evidence type="ECO:0000259" key="9">
    <source>
        <dbReference type="Pfam" id="PF05161"/>
    </source>
</evidence>
<dbReference type="GO" id="GO:0005524">
    <property type="term" value="F:ATP binding"/>
    <property type="evidence" value="ECO:0007669"/>
    <property type="project" value="UniProtKB-KW"/>
</dbReference>
<feature type="domain" description="MOFRL-associated" evidence="10">
    <location>
        <begin position="6"/>
        <end position="250"/>
    </location>
</feature>
<dbReference type="OrthoDB" id="44918at2759"/>
<dbReference type="InterPro" id="IPR037035">
    <property type="entry name" value="GK-like_C_sf"/>
</dbReference>
<dbReference type="GO" id="GO:0008887">
    <property type="term" value="F:glycerate kinase activity"/>
    <property type="evidence" value="ECO:0007669"/>
    <property type="project" value="UniProtKB-EC"/>
</dbReference>
<evidence type="ECO:0000256" key="6">
    <source>
        <dbReference type="ARBA" id="ARBA00022741"/>
    </source>
</evidence>
<proteinExistence type="inferred from homology"/>
<name>A0A8J2S226_9CRUS</name>
<organism evidence="11 12">
    <name type="scientific">Daphnia galeata</name>
    <dbReference type="NCBI Taxonomy" id="27404"/>
    <lineage>
        <taxon>Eukaryota</taxon>
        <taxon>Metazoa</taxon>
        <taxon>Ecdysozoa</taxon>
        <taxon>Arthropoda</taxon>
        <taxon>Crustacea</taxon>
        <taxon>Branchiopoda</taxon>
        <taxon>Diplostraca</taxon>
        <taxon>Cladocera</taxon>
        <taxon>Anomopoda</taxon>
        <taxon>Daphniidae</taxon>
        <taxon>Daphnia</taxon>
    </lineage>
</organism>
<evidence type="ECO:0000256" key="4">
    <source>
        <dbReference type="ARBA" id="ARBA00020720"/>
    </source>
</evidence>
<evidence type="ECO:0000256" key="2">
    <source>
        <dbReference type="ARBA" id="ARBA00005393"/>
    </source>
</evidence>
<dbReference type="EMBL" id="CAKKLH010000332">
    <property type="protein sequence ID" value="CAH0112856.1"/>
    <property type="molecule type" value="Genomic_DNA"/>
</dbReference>
<evidence type="ECO:0000313" key="12">
    <source>
        <dbReference type="Proteomes" id="UP000789390"/>
    </source>
</evidence>
<dbReference type="PANTHER" id="PTHR12227">
    <property type="entry name" value="GLYCERATE KINASE"/>
    <property type="match status" value="1"/>
</dbReference>
<dbReference type="InterPro" id="IPR038614">
    <property type="entry name" value="GK_N_sf"/>
</dbReference>
<comment type="catalytic activity">
    <reaction evidence="1">
        <text>(R)-glycerate + ATP = (2R)-3-phosphoglycerate + ADP + H(+)</text>
        <dbReference type="Rhea" id="RHEA:23516"/>
        <dbReference type="ChEBI" id="CHEBI:15378"/>
        <dbReference type="ChEBI" id="CHEBI:16659"/>
        <dbReference type="ChEBI" id="CHEBI:30616"/>
        <dbReference type="ChEBI" id="CHEBI:58272"/>
        <dbReference type="ChEBI" id="CHEBI:456216"/>
        <dbReference type="EC" id="2.7.1.31"/>
    </reaction>
</comment>
<keyword evidence="12" id="KW-1185">Reference proteome</keyword>